<dbReference type="RefSeq" id="XP_018663444.1">
    <property type="nucleotide sequence ID" value="XM_018803406.1"/>
</dbReference>
<evidence type="ECO:0000256" key="1">
    <source>
        <dbReference type="SAM" id="MobiDB-lite"/>
    </source>
</evidence>
<feature type="compositionally biased region" description="Low complexity" evidence="1">
    <location>
        <begin position="1"/>
        <end position="16"/>
    </location>
</feature>
<dbReference type="OrthoDB" id="9999611at2759"/>
<evidence type="ECO:0000313" key="2">
    <source>
        <dbReference type="EMBL" id="PNP38903.1"/>
    </source>
</evidence>
<reference evidence="2 5" key="2">
    <citation type="submission" date="2017-02" db="EMBL/GenBank/DDBJ databases">
        <title>Genomes of Trichoderma spp. with biocontrol activity.</title>
        <authorList>
            <person name="Gardiner D."/>
            <person name="Kazan K."/>
            <person name="Vos C."/>
            <person name="Harvey P."/>
        </authorList>
    </citation>
    <scope>NUCLEOTIDE SEQUENCE [LARGE SCALE GENOMIC DNA]</scope>
    <source>
        <strain evidence="2 5">A5MH</strain>
    </source>
</reference>
<comment type="caution">
    <text evidence="2">The sequence shown here is derived from an EMBL/GenBank/DDBJ whole genome shotgun (WGS) entry which is preliminary data.</text>
</comment>
<evidence type="ECO:0008006" key="6">
    <source>
        <dbReference type="Google" id="ProtNLM"/>
    </source>
</evidence>
<evidence type="ECO:0000313" key="4">
    <source>
        <dbReference type="Proteomes" id="UP000054821"/>
    </source>
</evidence>
<evidence type="ECO:0000313" key="3">
    <source>
        <dbReference type="EMBL" id="PON25768.1"/>
    </source>
</evidence>
<reference evidence="3 4" key="1">
    <citation type="journal article" date="2016" name="Genome Announc.">
        <title>Draft Whole-Genome Sequence of Trichoderma gamsii T6085, a Promising Biocontrol Agent of Fusarium Head Blight on Wheat.</title>
        <authorList>
            <person name="Baroncelli R."/>
            <person name="Zapparata A."/>
            <person name="Piaggeschi G."/>
            <person name="Sarrocco S."/>
            <person name="Vannacci G."/>
        </authorList>
    </citation>
    <scope>NUCLEOTIDE SEQUENCE [LARGE SCALE GENOMIC DNA]</scope>
    <source>
        <strain evidence="3 4">T6085</strain>
    </source>
</reference>
<feature type="region of interest" description="Disordered" evidence="1">
    <location>
        <begin position="1"/>
        <end position="22"/>
    </location>
</feature>
<dbReference type="EMBL" id="MTYH01000098">
    <property type="protein sequence ID" value="PNP38903.1"/>
    <property type="molecule type" value="Genomic_DNA"/>
</dbReference>
<sequence length="101" mass="10607">MENPGGNSSNNNPEQQTGLMGGHAQYLKGVGEAAVGSISGSKAWTDSGVHDKEAGLAAMKKAGEQRDPNQGYGRAEEWAGKLTGCEGMQKEGFESAHQRKD</sequence>
<proteinExistence type="predicted"/>
<organism evidence="2 5">
    <name type="scientific">Trichoderma gamsii</name>
    <dbReference type="NCBI Taxonomy" id="398673"/>
    <lineage>
        <taxon>Eukaryota</taxon>
        <taxon>Fungi</taxon>
        <taxon>Dikarya</taxon>
        <taxon>Ascomycota</taxon>
        <taxon>Pezizomycotina</taxon>
        <taxon>Sordariomycetes</taxon>
        <taxon>Hypocreomycetidae</taxon>
        <taxon>Hypocreales</taxon>
        <taxon>Hypocreaceae</taxon>
        <taxon>Trichoderma</taxon>
    </lineage>
</organism>
<evidence type="ECO:0000313" key="5">
    <source>
        <dbReference type="Proteomes" id="UP000236546"/>
    </source>
</evidence>
<dbReference type="Proteomes" id="UP000236546">
    <property type="component" value="Unassembled WGS sequence"/>
</dbReference>
<gene>
    <name evidence="3" type="ORF">TGAM01_v205205</name>
    <name evidence="2" type="ORF">TGAMA5MH_09127</name>
</gene>
<dbReference type="GeneID" id="29983489"/>
<name>A0A0W7VVD8_9HYPO</name>
<dbReference type="Proteomes" id="UP000054821">
    <property type="component" value="Unassembled WGS sequence"/>
</dbReference>
<keyword evidence="4" id="KW-1185">Reference proteome</keyword>
<accession>A0A0W7VVD8</accession>
<reference evidence="3" key="3">
    <citation type="submission" date="2017-08" db="EMBL/GenBank/DDBJ databases">
        <title>Trichoderma gamsii strain T6085, whole genome shotgun sequencing project.</title>
        <authorList>
            <person name="Baroncelli R."/>
        </authorList>
    </citation>
    <scope>NUCLEOTIDE SEQUENCE</scope>
    <source>
        <strain evidence="3">T6085</strain>
    </source>
</reference>
<protein>
    <recommendedName>
        <fullName evidence="6">CsbD-like domain-containing protein</fullName>
    </recommendedName>
</protein>
<dbReference type="AlphaFoldDB" id="A0A0W7VVD8"/>
<dbReference type="EMBL" id="JPDN02000016">
    <property type="protein sequence ID" value="PON25768.1"/>
    <property type="molecule type" value="Genomic_DNA"/>
</dbReference>